<gene>
    <name evidence="1" type="ORF">CGW93_01330</name>
</gene>
<dbReference type="Proteomes" id="UP000216312">
    <property type="component" value="Unassembled WGS sequence"/>
</dbReference>
<dbReference type="InterPro" id="IPR023614">
    <property type="entry name" value="Porin_dom_sf"/>
</dbReference>
<evidence type="ECO:0000313" key="1">
    <source>
        <dbReference type="EMBL" id="OYV03360.1"/>
    </source>
</evidence>
<reference evidence="2" key="1">
    <citation type="submission" date="2017-07" db="EMBL/GenBank/DDBJ databases">
        <title>Novel pathways for hydrocarbon cycling and metabolic interdependencies in hydrothermal sediment communities.</title>
        <authorList>
            <person name="Dombrowski N."/>
            <person name="Seitz K."/>
            <person name="Teske A."/>
            <person name="Baker B."/>
        </authorList>
    </citation>
    <scope>NUCLEOTIDE SEQUENCE [LARGE SCALE GENOMIC DNA]</scope>
</reference>
<accession>A0A257LVA7</accession>
<dbReference type="Gene3D" id="2.40.160.10">
    <property type="entry name" value="Porin"/>
    <property type="match status" value="1"/>
</dbReference>
<sequence length="183" mass="20988">MRIRFCGSLADGKLYYRFEPAFEKERSAFHLKFAYADIKYLAPYFTLRVGKFCAPSNLEVYWTWPPNQLNVWINPITRKIWEVGDLFDYGIQGAGTFKLGEEAKLTYIVAALNGKGSSPGVNPDKKIDICGRVNIVPIKSLQIGGWLQLVNAYDVRAADSIDERTLYGIDLWYRYHQLFLLCT</sequence>
<protein>
    <submittedName>
        <fullName evidence="1">Uncharacterized protein</fullName>
    </submittedName>
</protein>
<comment type="caution">
    <text evidence="1">The sequence shown here is derived from an EMBL/GenBank/DDBJ whole genome shotgun (WGS) entry which is preliminary data.</text>
</comment>
<dbReference type="AlphaFoldDB" id="A0A257LVA7"/>
<organism evidence="1 2">
    <name type="scientific">candidate division WOR-3 bacterium 4484_18</name>
    <dbReference type="NCBI Taxonomy" id="2020626"/>
    <lineage>
        <taxon>Bacteria</taxon>
        <taxon>Bacteria division WOR-3</taxon>
    </lineage>
</organism>
<dbReference type="EMBL" id="NMUJ01000008">
    <property type="protein sequence ID" value="OYV03360.1"/>
    <property type="molecule type" value="Genomic_DNA"/>
</dbReference>
<evidence type="ECO:0000313" key="2">
    <source>
        <dbReference type="Proteomes" id="UP000216312"/>
    </source>
</evidence>
<proteinExistence type="predicted"/>
<name>A0A257LVA7_UNCW3</name>